<evidence type="ECO:0000256" key="2">
    <source>
        <dbReference type="ARBA" id="ARBA00010145"/>
    </source>
</evidence>
<keyword evidence="5 8" id="KW-0812">Transmembrane</keyword>
<dbReference type="EMBL" id="FQZF01000028">
    <property type="protein sequence ID" value="SHK00656.1"/>
    <property type="molecule type" value="Genomic_DNA"/>
</dbReference>
<evidence type="ECO:0000313" key="9">
    <source>
        <dbReference type="EMBL" id="SHK00656.1"/>
    </source>
</evidence>
<dbReference type="PANTHER" id="PTHR36838:SF4">
    <property type="entry name" value="AUXIN EFFLUX CARRIER FAMILY PROTEIN"/>
    <property type="match status" value="1"/>
</dbReference>
<evidence type="ECO:0000313" key="10">
    <source>
        <dbReference type="Proteomes" id="UP000184387"/>
    </source>
</evidence>
<name>A0A1M6NY94_9PROT</name>
<dbReference type="InterPro" id="IPR038770">
    <property type="entry name" value="Na+/solute_symporter_sf"/>
</dbReference>
<proteinExistence type="inferred from homology"/>
<dbReference type="Pfam" id="PF03547">
    <property type="entry name" value="Mem_trans"/>
    <property type="match status" value="1"/>
</dbReference>
<evidence type="ECO:0000256" key="8">
    <source>
        <dbReference type="SAM" id="Phobius"/>
    </source>
</evidence>
<organism evidence="9 10">
    <name type="scientific">Muricoccus roseus</name>
    <dbReference type="NCBI Taxonomy" id="198092"/>
    <lineage>
        <taxon>Bacteria</taxon>
        <taxon>Pseudomonadati</taxon>
        <taxon>Pseudomonadota</taxon>
        <taxon>Alphaproteobacteria</taxon>
        <taxon>Acetobacterales</taxon>
        <taxon>Roseomonadaceae</taxon>
        <taxon>Muricoccus</taxon>
    </lineage>
</organism>
<dbReference type="InterPro" id="IPR004776">
    <property type="entry name" value="Mem_transp_PIN-like"/>
</dbReference>
<keyword evidence="4" id="KW-1003">Cell membrane</keyword>
<evidence type="ECO:0000256" key="5">
    <source>
        <dbReference type="ARBA" id="ARBA00022692"/>
    </source>
</evidence>
<feature type="transmembrane region" description="Helical" evidence="8">
    <location>
        <begin position="167"/>
        <end position="188"/>
    </location>
</feature>
<keyword evidence="6 8" id="KW-1133">Transmembrane helix</keyword>
<dbReference type="GO" id="GO:0055085">
    <property type="term" value="P:transmembrane transport"/>
    <property type="evidence" value="ECO:0007669"/>
    <property type="project" value="InterPro"/>
</dbReference>
<dbReference type="AlphaFoldDB" id="A0A1M6NY94"/>
<comment type="subcellular location">
    <subcellularLocation>
        <location evidence="1">Cell membrane</location>
        <topology evidence="1">Multi-pass membrane protein</topology>
    </subcellularLocation>
</comment>
<dbReference type="STRING" id="198092.SAMN02745194_03939"/>
<evidence type="ECO:0000256" key="6">
    <source>
        <dbReference type="ARBA" id="ARBA00022989"/>
    </source>
</evidence>
<accession>A0A1M6NY94</accession>
<sequence>MGPWLDAFVPAFGMIALGAFLKRRLLREDAVRAGIEKLVFYVLLPCLLASSIAAVNLGSLPVGGMAAALWLTLLLGTGASLLLARAFGQAHPAATSVLQGGIRFNNLLGFAISGAVFGAAGTGLAAVATGLIVPCVQVIVTLAFAMGGGRSRPRPLAMLRQVALNPLIIGCASGFLLAALGGLPAGLAPLARTLGQASVALGLLAVGAALGAEAMRDRLPLQGATAAWKLLAMPALTLLLCRLFGLEALPATIATLFMALPTASTAYVMARMMGGDAPIMAAMTTMQHVVAVATLPLWLMILWAVLPLP</sequence>
<evidence type="ECO:0000256" key="4">
    <source>
        <dbReference type="ARBA" id="ARBA00022475"/>
    </source>
</evidence>
<feature type="transmembrane region" description="Helical" evidence="8">
    <location>
        <begin position="226"/>
        <end position="245"/>
    </location>
</feature>
<dbReference type="PANTHER" id="PTHR36838">
    <property type="entry name" value="AUXIN EFFLUX CARRIER FAMILY PROTEIN"/>
    <property type="match status" value="1"/>
</dbReference>
<dbReference type="Proteomes" id="UP000184387">
    <property type="component" value="Unassembled WGS sequence"/>
</dbReference>
<feature type="transmembrane region" description="Helical" evidence="8">
    <location>
        <begin position="7"/>
        <end position="26"/>
    </location>
</feature>
<comment type="similarity">
    <text evidence="2">Belongs to the auxin efflux carrier (TC 2.A.69) family.</text>
</comment>
<dbReference type="OrthoDB" id="9805563at2"/>
<feature type="transmembrane region" description="Helical" evidence="8">
    <location>
        <begin position="104"/>
        <end position="120"/>
    </location>
</feature>
<reference evidence="9 10" key="1">
    <citation type="submission" date="2016-11" db="EMBL/GenBank/DDBJ databases">
        <authorList>
            <person name="Jaros S."/>
            <person name="Januszkiewicz K."/>
            <person name="Wedrychowicz H."/>
        </authorList>
    </citation>
    <scope>NUCLEOTIDE SEQUENCE [LARGE SCALE GENOMIC DNA]</scope>
    <source>
        <strain evidence="9 10">DSM 14916</strain>
    </source>
</reference>
<dbReference type="Gene3D" id="1.20.1530.20">
    <property type="match status" value="1"/>
</dbReference>
<feature type="transmembrane region" description="Helical" evidence="8">
    <location>
        <begin position="126"/>
        <end position="146"/>
    </location>
</feature>
<keyword evidence="10" id="KW-1185">Reference proteome</keyword>
<gene>
    <name evidence="9" type="ORF">SAMN02745194_03939</name>
</gene>
<feature type="transmembrane region" description="Helical" evidence="8">
    <location>
        <begin position="64"/>
        <end position="84"/>
    </location>
</feature>
<evidence type="ECO:0000256" key="3">
    <source>
        <dbReference type="ARBA" id="ARBA00022448"/>
    </source>
</evidence>
<protein>
    <recommendedName>
        <fullName evidence="11">Auxin efflux carrier</fullName>
    </recommendedName>
</protein>
<feature type="transmembrane region" description="Helical" evidence="8">
    <location>
        <begin position="38"/>
        <end position="58"/>
    </location>
</feature>
<evidence type="ECO:0000256" key="1">
    <source>
        <dbReference type="ARBA" id="ARBA00004651"/>
    </source>
</evidence>
<feature type="transmembrane region" description="Helical" evidence="8">
    <location>
        <begin position="194"/>
        <end position="214"/>
    </location>
</feature>
<evidence type="ECO:0000256" key="7">
    <source>
        <dbReference type="ARBA" id="ARBA00023136"/>
    </source>
</evidence>
<keyword evidence="3" id="KW-0813">Transport</keyword>
<dbReference type="GO" id="GO:0005886">
    <property type="term" value="C:plasma membrane"/>
    <property type="evidence" value="ECO:0007669"/>
    <property type="project" value="UniProtKB-SubCell"/>
</dbReference>
<keyword evidence="7 8" id="KW-0472">Membrane</keyword>
<dbReference type="RefSeq" id="WP_073137902.1">
    <property type="nucleotide sequence ID" value="NZ_FQZF01000028.1"/>
</dbReference>
<feature type="transmembrane region" description="Helical" evidence="8">
    <location>
        <begin position="251"/>
        <end position="269"/>
    </location>
</feature>
<evidence type="ECO:0008006" key="11">
    <source>
        <dbReference type="Google" id="ProtNLM"/>
    </source>
</evidence>
<feature type="transmembrane region" description="Helical" evidence="8">
    <location>
        <begin position="289"/>
        <end position="306"/>
    </location>
</feature>